<dbReference type="PATRIC" id="fig|1219045.3.peg.590"/>
<dbReference type="Proteomes" id="UP000024284">
    <property type="component" value="Unassembled WGS sequence"/>
</dbReference>
<keyword evidence="2" id="KW-1185">Reference proteome</keyword>
<gene>
    <name evidence="1" type="ORF">BV98_000579</name>
</gene>
<dbReference type="Gene3D" id="2.40.10.270">
    <property type="entry name" value="Bacteriophage SPP1 head-tail adaptor protein"/>
    <property type="match status" value="1"/>
</dbReference>
<accession>A0A086PEA3</accession>
<dbReference type="EMBL" id="JFZA02000002">
    <property type="protein sequence ID" value="KFG91721.1"/>
    <property type="molecule type" value="Genomic_DNA"/>
</dbReference>
<dbReference type="InterPro" id="IPR038666">
    <property type="entry name" value="SSP1_head-tail_sf"/>
</dbReference>
<dbReference type="OrthoDB" id="7579709at2"/>
<name>A0A086PEA3_SPHHM</name>
<dbReference type="InterPro" id="IPR008767">
    <property type="entry name" value="Phage_SPP1_head-tail_adaptor"/>
</dbReference>
<dbReference type="AlphaFoldDB" id="A0A086PEA3"/>
<evidence type="ECO:0000313" key="1">
    <source>
        <dbReference type="EMBL" id="KFG91721.1"/>
    </source>
</evidence>
<reference evidence="1" key="1">
    <citation type="submission" date="2014-08" db="EMBL/GenBank/DDBJ databases">
        <title>Draft genome sequences of Sphingobium herbicidovorans.</title>
        <authorList>
            <person name="Gan H.M."/>
            <person name="Gan H.Y."/>
            <person name="Savka M.A."/>
        </authorList>
    </citation>
    <scope>NUCLEOTIDE SEQUENCE [LARGE SCALE GENOMIC DNA]</scope>
    <source>
        <strain evidence="1">NBRC 16415</strain>
    </source>
</reference>
<organism evidence="1 2">
    <name type="scientific">Sphingobium herbicidovorans (strain ATCC 700291 / DSM 11019 / CCUG 56400 / KCTC 2939 / LMG 18315 / NBRC 16415 / MH)</name>
    <name type="common">Sphingomonas herbicidovorans</name>
    <dbReference type="NCBI Taxonomy" id="1219045"/>
    <lineage>
        <taxon>Bacteria</taxon>
        <taxon>Pseudomonadati</taxon>
        <taxon>Pseudomonadota</taxon>
        <taxon>Alphaproteobacteria</taxon>
        <taxon>Sphingomonadales</taxon>
        <taxon>Sphingomonadaceae</taxon>
        <taxon>Sphingobium</taxon>
    </lineage>
</organism>
<dbReference type="RefSeq" id="WP_051907996.1">
    <property type="nucleotide sequence ID" value="NZ_BCZD01000018.1"/>
</dbReference>
<protein>
    <submittedName>
        <fullName evidence="1">Phage head-tail adaptor</fullName>
    </submittedName>
</protein>
<proteinExistence type="predicted"/>
<dbReference type="Pfam" id="PF05521">
    <property type="entry name" value="Phage_HCP"/>
    <property type="match status" value="1"/>
</dbReference>
<evidence type="ECO:0000313" key="2">
    <source>
        <dbReference type="Proteomes" id="UP000024284"/>
    </source>
</evidence>
<comment type="caution">
    <text evidence="1">The sequence shown here is derived from an EMBL/GenBank/DDBJ whole genome shotgun (WGS) entry which is preliminary data.</text>
</comment>
<dbReference type="STRING" id="76947.GCA_002080435_02367"/>
<dbReference type="NCBIfam" id="TIGR01563">
    <property type="entry name" value="gp16_SPP1"/>
    <property type="match status" value="1"/>
</dbReference>
<sequence length="123" mass="14020">MAFQPLRAGDLRTRIRIEVEGRVSNGQGGWTTAWSPVAVIWAKKVPLRGDEITRDSIQRAVSVTRFVIRHRSDVTAKHRIVEVKQVGEAYEVIGGPWNIRRIDDPYGRRDRLELDCEWQAGLG</sequence>